<organism evidence="8 9">
    <name type="scientific">Novipirellula galeiformis</name>
    <dbReference type="NCBI Taxonomy" id="2528004"/>
    <lineage>
        <taxon>Bacteria</taxon>
        <taxon>Pseudomonadati</taxon>
        <taxon>Planctomycetota</taxon>
        <taxon>Planctomycetia</taxon>
        <taxon>Pirellulales</taxon>
        <taxon>Pirellulaceae</taxon>
        <taxon>Novipirellula</taxon>
    </lineage>
</organism>
<dbReference type="SUPFAM" id="SSF57716">
    <property type="entry name" value="Glucocorticoid receptor-like (DNA-binding domain)"/>
    <property type="match status" value="1"/>
</dbReference>
<protein>
    <submittedName>
        <fullName evidence="8">General stress protein 16O</fullName>
    </submittedName>
</protein>
<accession>A0A5C6CQL1</accession>
<sequence>MKSDYTELRAELEEKLRELIVRAQNIDNDLRKPGDEDWEERASETESDEVLASVGNLALNEIEKIKHALRQIDDGSYGKCARCGKKIPKARLKAIPYASTCTACA</sequence>
<dbReference type="RefSeq" id="WP_146592613.1">
    <property type="nucleotide sequence ID" value="NZ_SJPT01000001.1"/>
</dbReference>
<feature type="domain" description="DnaK suppressor protein-like N-terminal" evidence="7">
    <location>
        <begin position="10"/>
        <end position="72"/>
    </location>
</feature>
<keyword evidence="9" id="KW-1185">Reference proteome</keyword>
<dbReference type="Pfam" id="PF01258">
    <property type="entry name" value="zf-dskA_traR"/>
    <property type="match status" value="1"/>
</dbReference>
<dbReference type="InterPro" id="IPR048487">
    <property type="entry name" value="DksA-like_N"/>
</dbReference>
<evidence type="ECO:0000313" key="9">
    <source>
        <dbReference type="Proteomes" id="UP000316304"/>
    </source>
</evidence>
<evidence type="ECO:0000259" key="6">
    <source>
        <dbReference type="Pfam" id="PF01258"/>
    </source>
</evidence>
<name>A0A5C6CQL1_9BACT</name>
<comment type="caution">
    <text evidence="8">The sequence shown here is derived from an EMBL/GenBank/DDBJ whole genome shotgun (WGS) entry which is preliminary data.</text>
</comment>
<evidence type="ECO:0000256" key="4">
    <source>
        <dbReference type="PROSITE-ProRule" id="PRU00510"/>
    </source>
</evidence>
<feature type="zinc finger region" description="dksA C4-type" evidence="4">
    <location>
        <begin position="80"/>
        <end position="104"/>
    </location>
</feature>
<evidence type="ECO:0000256" key="1">
    <source>
        <dbReference type="ARBA" id="ARBA00022723"/>
    </source>
</evidence>
<dbReference type="Gene3D" id="1.20.120.910">
    <property type="entry name" value="DksA, coiled-coil domain"/>
    <property type="match status" value="1"/>
</dbReference>
<dbReference type="AlphaFoldDB" id="A0A5C6CQL1"/>
<dbReference type="GO" id="GO:0008270">
    <property type="term" value="F:zinc ion binding"/>
    <property type="evidence" value="ECO:0007669"/>
    <property type="project" value="UniProtKB-KW"/>
</dbReference>
<dbReference type="Pfam" id="PF21173">
    <property type="entry name" value="DksA-like_N"/>
    <property type="match status" value="1"/>
</dbReference>
<keyword evidence="2" id="KW-0863">Zinc-finger</keyword>
<reference evidence="8 9" key="1">
    <citation type="submission" date="2019-02" db="EMBL/GenBank/DDBJ databases">
        <title>Deep-cultivation of Planctomycetes and their phenomic and genomic characterization uncovers novel biology.</title>
        <authorList>
            <person name="Wiegand S."/>
            <person name="Jogler M."/>
            <person name="Boedeker C."/>
            <person name="Pinto D."/>
            <person name="Vollmers J."/>
            <person name="Rivas-Marin E."/>
            <person name="Kohn T."/>
            <person name="Peeters S.H."/>
            <person name="Heuer A."/>
            <person name="Rast P."/>
            <person name="Oberbeckmann S."/>
            <person name="Bunk B."/>
            <person name="Jeske O."/>
            <person name="Meyerdierks A."/>
            <person name="Storesund J.E."/>
            <person name="Kallscheuer N."/>
            <person name="Luecker S."/>
            <person name="Lage O.M."/>
            <person name="Pohl T."/>
            <person name="Merkel B.J."/>
            <person name="Hornburger P."/>
            <person name="Mueller R.-W."/>
            <person name="Bruemmer F."/>
            <person name="Labrenz M."/>
            <person name="Spormann A.M."/>
            <person name="Op Den Camp H."/>
            <person name="Overmann J."/>
            <person name="Amann R."/>
            <person name="Jetten M.S.M."/>
            <person name="Mascher T."/>
            <person name="Medema M.H."/>
            <person name="Devos D.P."/>
            <person name="Kaster A.-K."/>
            <person name="Ovreas L."/>
            <person name="Rohde M."/>
            <person name="Galperin M.Y."/>
            <person name="Jogler C."/>
        </authorList>
    </citation>
    <scope>NUCLEOTIDE SEQUENCE [LARGE SCALE GENOMIC DNA]</scope>
    <source>
        <strain evidence="8 9">Pla52o</strain>
    </source>
</reference>
<evidence type="ECO:0000313" key="8">
    <source>
        <dbReference type="EMBL" id="TWU26215.1"/>
    </source>
</evidence>
<evidence type="ECO:0000256" key="2">
    <source>
        <dbReference type="ARBA" id="ARBA00022771"/>
    </source>
</evidence>
<proteinExistence type="predicted"/>
<dbReference type="PANTHER" id="PTHR33823">
    <property type="entry name" value="RNA POLYMERASE-BINDING TRANSCRIPTION FACTOR DKSA-RELATED"/>
    <property type="match status" value="1"/>
</dbReference>
<keyword evidence="1" id="KW-0479">Metal-binding</keyword>
<keyword evidence="3" id="KW-0862">Zinc</keyword>
<dbReference type="PROSITE" id="PS51128">
    <property type="entry name" value="ZF_DKSA_2"/>
    <property type="match status" value="1"/>
</dbReference>
<gene>
    <name evidence="8" type="primary">yocK</name>
    <name evidence="8" type="ORF">Pla52o_00680</name>
</gene>
<dbReference type="OrthoDB" id="9811543at2"/>
<evidence type="ECO:0000256" key="5">
    <source>
        <dbReference type="SAM" id="Coils"/>
    </source>
</evidence>
<dbReference type="Proteomes" id="UP000316304">
    <property type="component" value="Unassembled WGS sequence"/>
</dbReference>
<evidence type="ECO:0000259" key="7">
    <source>
        <dbReference type="Pfam" id="PF21173"/>
    </source>
</evidence>
<dbReference type="InterPro" id="IPR000962">
    <property type="entry name" value="Znf_DskA_TraR"/>
</dbReference>
<dbReference type="InterPro" id="IPR037187">
    <property type="entry name" value="DnaK_N"/>
</dbReference>
<feature type="coiled-coil region" evidence="5">
    <location>
        <begin position="2"/>
        <end position="29"/>
    </location>
</feature>
<dbReference type="SUPFAM" id="SSF109635">
    <property type="entry name" value="DnaK suppressor protein DksA, alpha-hairpin domain"/>
    <property type="match status" value="1"/>
</dbReference>
<dbReference type="PANTHER" id="PTHR33823:SF4">
    <property type="entry name" value="GENERAL STRESS PROTEIN 16O"/>
    <property type="match status" value="1"/>
</dbReference>
<feature type="domain" description="Zinc finger DksA/TraR C4-type" evidence="6">
    <location>
        <begin position="75"/>
        <end position="105"/>
    </location>
</feature>
<keyword evidence="5" id="KW-0175">Coiled coil</keyword>
<dbReference type="EMBL" id="SJPT01000001">
    <property type="protein sequence ID" value="TWU26215.1"/>
    <property type="molecule type" value="Genomic_DNA"/>
</dbReference>
<evidence type="ECO:0000256" key="3">
    <source>
        <dbReference type="ARBA" id="ARBA00022833"/>
    </source>
</evidence>